<keyword evidence="2" id="KW-1133">Transmembrane helix</keyword>
<feature type="compositionally biased region" description="Low complexity" evidence="1">
    <location>
        <begin position="311"/>
        <end position="326"/>
    </location>
</feature>
<reference evidence="3 4" key="1">
    <citation type="submission" date="2016-04" db="EMBL/GenBank/DDBJ databases">
        <title>Evolutionary innovation and constraint leading to complex multicellularity in the Ascomycota.</title>
        <authorList>
            <person name="Cisse O."/>
            <person name="Nguyen A."/>
            <person name="Hewitt D.A."/>
            <person name="Jedd G."/>
            <person name="Stajich J.E."/>
        </authorList>
    </citation>
    <scope>NUCLEOTIDE SEQUENCE [LARGE SCALE GENOMIC DNA]</scope>
    <source>
        <strain evidence="3 4">DAH-3</strain>
    </source>
</reference>
<gene>
    <name evidence="3" type="ORF">NEOLI_000477</name>
</gene>
<evidence type="ECO:0000256" key="1">
    <source>
        <dbReference type="SAM" id="MobiDB-lite"/>
    </source>
</evidence>
<name>A0A1U7LTS5_NEOID</name>
<organism evidence="3 4">
    <name type="scientific">Neolecta irregularis (strain DAH-3)</name>
    <dbReference type="NCBI Taxonomy" id="1198029"/>
    <lineage>
        <taxon>Eukaryota</taxon>
        <taxon>Fungi</taxon>
        <taxon>Dikarya</taxon>
        <taxon>Ascomycota</taxon>
        <taxon>Taphrinomycotina</taxon>
        <taxon>Neolectales</taxon>
        <taxon>Neolectaceae</taxon>
        <taxon>Neolecta</taxon>
    </lineage>
</organism>
<dbReference type="AlphaFoldDB" id="A0A1U7LTS5"/>
<comment type="caution">
    <text evidence="3">The sequence shown here is derived from an EMBL/GenBank/DDBJ whole genome shotgun (WGS) entry which is preliminary data.</text>
</comment>
<dbReference type="Proteomes" id="UP000186594">
    <property type="component" value="Unassembled WGS sequence"/>
</dbReference>
<protein>
    <submittedName>
        <fullName evidence="3">Uncharacterized protein</fullName>
    </submittedName>
</protein>
<proteinExistence type="predicted"/>
<dbReference type="STRING" id="1198029.A0A1U7LTS5"/>
<evidence type="ECO:0000313" key="3">
    <source>
        <dbReference type="EMBL" id="OLL26070.1"/>
    </source>
</evidence>
<keyword evidence="4" id="KW-1185">Reference proteome</keyword>
<evidence type="ECO:0000313" key="4">
    <source>
        <dbReference type="Proteomes" id="UP000186594"/>
    </source>
</evidence>
<sequence>MMLNALYTFMTSPYILLWVVLSLASNRALVYAAVHRRVELSVVSRLILRLPPVILQLHALGRFTKKQQHMDRLLCDSSMFWDAYTAVVAGAFIGQLSDVLTRSTLPSAGLGLFEYSLFFYEAEISPTRPTCLMTALLLCSSVLKQLTSLIPSALTLVPTLGYYLYIALSLGPFVFPSILSIAFLPLLLSAFILATCLSINTFSRIFTSSLQISPRRFVFPIDQELSASLLRNGLLALLSTEESGLLRETDPISAAFMTLSHPFETEQMSFADIPKPDMLKRYRPSISLFLQIYRFFKYQVSPNALPMISPIDSDSEFSPDSSDTDSIVSTHPDESEPSLGELFSKPDDLKFLVSEDTSLILRSHLENSKVTTRSKYKSAASKTVTQQDLFSLVSSRISPQKGVSARPCVVCYANDREIILFPCRY</sequence>
<dbReference type="EMBL" id="LXFE01000243">
    <property type="protein sequence ID" value="OLL26070.1"/>
    <property type="molecule type" value="Genomic_DNA"/>
</dbReference>
<feature type="transmembrane region" description="Helical" evidence="2">
    <location>
        <begin position="186"/>
        <end position="206"/>
    </location>
</feature>
<keyword evidence="2" id="KW-0472">Membrane</keyword>
<feature type="region of interest" description="Disordered" evidence="1">
    <location>
        <begin position="311"/>
        <end position="342"/>
    </location>
</feature>
<evidence type="ECO:0000256" key="2">
    <source>
        <dbReference type="SAM" id="Phobius"/>
    </source>
</evidence>
<accession>A0A1U7LTS5</accession>
<keyword evidence="2" id="KW-0812">Transmembrane</keyword>